<reference evidence="1 2" key="1">
    <citation type="submission" date="2021-06" db="EMBL/GenBank/DDBJ databases">
        <authorList>
            <person name="Palmer J.M."/>
        </authorList>
    </citation>
    <scope>NUCLEOTIDE SEQUENCE [LARGE SCALE GENOMIC DNA]</scope>
    <source>
        <strain evidence="1 2">XR_2019</strain>
        <tissue evidence="1">Muscle</tissue>
    </source>
</reference>
<protein>
    <submittedName>
        <fullName evidence="1">Uncharacterized protein</fullName>
    </submittedName>
</protein>
<proteinExistence type="predicted"/>
<dbReference type="Proteomes" id="UP001444071">
    <property type="component" value="Unassembled WGS sequence"/>
</dbReference>
<gene>
    <name evidence="1" type="ORF">XENORESO_018780</name>
</gene>
<accession>A0ABV0X921</accession>
<sequence length="147" mass="16760">MDSLQRPISSLTQFLREFASALCHVSTSSSLLCRRSTRSSAPPTDIHHCNARSGLSLRVRYITSFSFLYCFLIHVPFKHAVFPTPLLHSGRSYTPMHSNISLRFRSKSCRGSSFIWFLSFYHLSRVTTVLPPLMALLLCLNHLIPPY</sequence>
<dbReference type="EMBL" id="JAHRIM010090755">
    <property type="protein sequence ID" value="MEQ2277057.1"/>
    <property type="molecule type" value="Genomic_DNA"/>
</dbReference>
<name>A0ABV0X921_9TELE</name>
<comment type="caution">
    <text evidence="1">The sequence shown here is derived from an EMBL/GenBank/DDBJ whole genome shotgun (WGS) entry which is preliminary data.</text>
</comment>
<evidence type="ECO:0000313" key="2">
    <source>
        <dbReference type="Proteomes" id="UP001444071"/>
    </source>
</evidence>
<organism evidence="1 2">
    <name type="scientific">Xenotaenia resolanae</name>
    <dbReference type="NCBI Taxonomy" id="208358"/>
    <lineage>
        <taxon>Eukaryota</taxon>
        <taxon>Metazoa</taxon>
        <taxon>Chordata</taxon>
        <taxon>Craniata</taxon>
        <taxon>Vertebrata</taxon>
        <taxon>Euteleostomi</taxon>
        <taxon>Actinopterygii</taxon>
        <taxon>Neopterygii</taxon>
        <taxon>Teleostei</taxon>
        <taxon>Neoteleostei</taxon>
        <taxon>Acanthomorphata</taxon>
        <taxon>Ovalentaria</taxon>
        <taxon>Atherinomorphae</taxon>
        <taxon>Cyprinodontiformes</taxon>
        <taxon>Goodeidae</taxon>
        <taxon>Xenotaenia</taxon>
    </lineage>
</organism>
<evidence type="ECO:0000313" key="1">
    <source>
        <dbReference type="EMBL" id="MEQ2277057.1"/>
    </source>
</evidence>
<keyword evidence="2" id="KW-1185">Reference proteome</keyword>